<comment type="caution">
    <text evidence="1">The sequence shown here is derived from an EMBL/GenBank/DDBJ whole genome shotgun (WGS) entry which is preliminary data.</text>
</comment>
<keyword evidence="2" id="KW-1185">Reference proteome</keyword>
<dbReference type="AlphaFoldDB" id="A0AAV4LPL9"/>
<gene>
    <name evidence="1" type="ORF">BcabD6B2_14760</name>
</gene>
<name>A0AAV4LPL9_BABCB</name>
<sequence length="342" mass="37483">MGADELLKKPPDNLKDAIDWIVWFSGYGGNGSGMNKYEKLAEALKNNQEFQDAKNQAFGNTVPAGVINMLAKGLGPGLLGYVSDTTFDHNKGIVKRDNGYTSAYNTAQWENGRENDYAKVFLGAAVMAFYGVTYLYWKCTLQHDSWATDWLNVSGQGLGYFMLQMGYQPSTELQNINGSKVAESLIRDPDGFSELKSAKHHHYTYSGFLNKFEEQNASNNALNSPLTACYKFAKHYFKSQFKDTEPSDDTLLKIKKAFESFQSSCSNHYYDLKSEIDGFLKEAMPDPASSQSADTSDTAYPSPAGTVACTLTTLGLGSGATAAYIFNIGGAKTLVNGLLRIG</sequence>
<evidence type="ECO:0000313" key="1">
    <source>
        <dbReference type="EMBL" id="GIX62041.1"/>
    </source>
</evidence>
<accession>A0AAV4LPL9</accession>
<dbReference type="Proteomes" id="UP001497744">
    <property type="component" value="Unassembled WGS sequence"/>
</dbReference>
<dbReference type="GeneID" id="94193523"/>
<proteinExistence type="predicted"/>
<evidence type="ECO:0000313" key="2">
    <source>
        <dbReference type="Proteomes" id="UP001497744"/>
    </source>
</evidence>
<dbReference type="RefSeq" id="XP_067714111.1">
    <property type="nucleotide sequence ID" value="XM_067858010.1"/>
</dbReference>
<reference evidence="1 2" key="1">
    <citation type="submission" date="2021-06" db="EMBL/GenBank/DDBJ databases">
        <title>Genome sequence of Babesia caballi.</title>
        <authorList>
            <person name="Yamagishi J."/>
            <person name="Kidaka T."/>
            <person name="Ochi A."/>
        </authorList>
    </citation>
    <scope>NUCLEOTIDE SEQUENCE [LARGE SCALE GENOMIC DNA]</scope>
    <source>
        <strain evidence="1">USDA-D6B2</strain>
    </source>
</reference>
<dbReference type="EMBL" id="BPLF01000001">
    <property type="protein sequence ID" value="GIX62041.1"/>
    <property type="molecule type" value="Genomic_DNA"/>
</dbReference>
<organism evidence="1 2">
    <name type="scientific">Babesia caballi</name>
    <dbReference type="NCBI Taxonomy" id="5871"/>
    <lineage>
        <taxon>Eukaryota</taxon>
        <taxon>Sar</taxon>
        <taxon>Alveolata</taxon>
        <taxon>Apicomplexa</taxon>
        <taxon>Aconoidasida</taxon>
        <taxon>Piroplasmida</taxon>
        <taxon>Babesiidae</taxon>
        <taxon>Babesia</taxon>
    </lineage>
</organism>
<protein>
    <submittedName>
        <fullName evidence="1">Variant erythrocyte surface antigen-1 family protein</fullName>
    </submittedName>
</protein>